<reference evidence="1 2" key="1">
    <citation type="submission" date="2018-07" db="EMBL/GenBank/DDBJ databases">
        <title>Genome sequence of Azospirillum sp. ATCC 49961.</title>
        <authorList>
            <person name="Sant'Anna F.H."/>
            <person name="Baldani J.I."/>
            <person name="Zilli J.E."/>
            <person name="Reis V.M."/>
            <person name="Hartmann A."/>
            <person name="Cruz L."/>
            <person name="de Souza E.M."/>
            <person name="de Oliveira Pedrosa F."/>
            <person name="Passaglia L.M.P."/>
        </authorList>
    </citation>
    <scope>NUCLEOTIDE SEQUENCE [LARGE SCALE GENOMIC DNA]</scope>
    <source>
        <strain evidence="1 2">ATCC 49961</strain>
    </source>
</reference>
<sequence length="151" mass="16687">MMPFDVSQLRDAQAARTYLDNVKRLGRDDLYPAAFRRLCELSGQASDDPLVIDFWRAIAALEEILRDQHGKVVRASRTRQKVERVGVRRTVEDLALSRQESDGFRILTAHGLGDLTAEYLVLKHAGQFSAEAIAAARARLEEAAVALPGAG</sequence>
<comment type="caution">
    <text evidence="1">The sequence shown here is derived from an EMBL/GenBank/DDBJ whole genome shotgun (WGS) entry which is preliminary data.</text>
</comment>
<organism evidence="1 2">
    <name type="scientific">Roseomonas genomospecies 6</name>
    <dbReference type="NCBI Taxonomy" id="214106"/>
    <lineage>
        <taxon>Bacteria</taxon>
        <taxon>Pseudomonadati</taxon>
        <taxon>Pseudomonadota</taxon>
        <taxon>Alphaproteobacteria</taxon>
        <taxon>Acetobacterales</taxon>
        <taxon>Roseomonadaceae</taxon>
        <taxon>Roseomonas</taxon>
    </lineage>
</organism>
<name>A0A9W7KMX7_9PROT</name>
<dbReference type="OrthoDB" id="7658594at2"/>
<dbReference type="RefSeq" id="WP_149472456.1">
    <property type="nucleotide sequence ID" value="NZ_QOKW01000050.1"/>
</dbReference>
<proteinExistence type="predicted"/>
<dbReference type="EMBL" id="QOKW01000050">
    <property type="protein sequence ID" value="KAA0675826.1"/>
    <property type="molecule type" value="Genomic_DNA"/>
</dbReference>
<dbReference type="Proteomes" id="UP000480854">
    <property type="component" value="Unassembled WGS sequence"/>
</dbReference>
<protein>
    <submittedName>
        <fullName evidence="1">Uncharacterized protein</fullName>
    </submittedName>
</protein>
<evidence type="ECO:0000313" key="1">
    <source>
        <dbReference type="EMBL" id="KAA0675826.1"/>
    </source>
</evidence>
<gene>
    <name evidence="1" type="ORF">DS843_29805</name>
</gene>
<accession>A0A9W7KMX7</accession>
<keyword evidence="2" id="KW-1185">Reference proteome</keyword>
<dbReference type="AlphaFoldDB" id="A0A9W7KMX7"/>
<evidence type="ECO:0000313" key="2">
    <source>
        <dbReference type="Proteomes" id="UP000480854"/>
    </source>
</evidence>